<dbReference type="GO" id="GO:0051603">
    <property type="term" value="P:proteolysis involved in protein catabolic process"/>
    <property type="evidence" value="ECO:0007669"/>
    <property type="project" value="InterPro"/>
</dbReference>
<proteinExistence type="predicted"/>
<dbReference type="EMBL" id="CAICTM010000025">
    <property type="protein sequence ID" value="CAB9497749.1"/>
    <property type="molecule type" value="Genomic_DNA"/>
</dbReference>
<evidence type="ECO:0000256" key="6">
    <source>
        <dbReference type="ARBA" id="ARBA00022698"/>
    </source>
</evidence>
<keyword evidence="8" id="KW-0647">Proteasome</keyword>
<dbReference type="EC" id="3.4.25.1" evidence="3"/>
<dbReference type="PRINTS" id="PR00141">
    <property type="entry name" value="PROTEASOME"/>
</dbReference>
<dbReference type="PROSITE" id="PS51476">
    <property type="entry name" value="PROTEASOME_BETA_2"/>
    <property type="match status" value="1"/>
</dbReference>
<protein>
    <recommendedName>
        <fullName evidence="3">proteasome endopeptidase complex</fullName>
        <ecNumber evidence="3">3.4.25.1</ecNumber>
    </recommendedName>
</protein>
<comment type="caution">
    <text evidence="11">The sequence shown here is derived from an EMBL/GenBank/DDBJ whole genome shotgun (WGS) entry which is preliminary data.</text>
</comment>
<comment type="catalytic activity">
    <reaction evidence="1">
        <text>Cleavage of peptide bonds with very broad specificity.</text>
        <dbReference type="EC" id="3.4.25.1"/>
    </reaction>
</comment>
<evidence type="ECO:0000256" key="2">
    <source>
        <dbReference type="ARBA" id="ARBA00004123"/>
    </source>
</evidence>
<evidence type="ECO:0000256" key="8">
    <source>
        <dbReference type="ARBA" id="ARBA00022942"/>
    </source>
</evidence>
<sequence>MSEFTRPMEGATEIPPAGFNFENVSRNARLMEAWTNAKEQAEAMRKHHAQHGMDVAPMMAGGGYPNHMPLAKKTGTTIAGIVFKGGVVLGADTRATNGDEVAEKNCRKIHYVADNMYCCGAGTAADTDQTTALVASQLELLRMDLHLPHATSLRMKTAVTRISRLLFRYQGHVSAALILGGVDKAEGAQLYSIHPHGSSMRFAYTAMGSGSLAAISVLESAWEPDMEEADAVTLVQRAITAGIFNDLGSGSNCDICVIKNDGAVDYQRPSLTPNNTAPFRAAITRSSRMDMKPGTTPILDSKFVPHKGATLADVTVTEMEVS</sequence>
<dbReference type="Gene3D" id="3.60.20.10">
    <property type="entry name" value="Glutamine Phosphoribosylpyrophosphate, subunit 1, domain 1"/>
    <property type="match status" value="1"/>
</dbReference>
<keyword evidence="4" id="KW-0963">Cytoplasm</keyword>
<reference evidence="11" key="1">
    <citation type="submission" date="2020-06" db="EMBL/GenBank/DDBJ databases">
        <authorList>
            <consortium name="Plant Systems Biology data submission"/>
        </authorList>
    </citation>
    <scope>NUCLEOTIDE SEQUENCE</scope>
    <source>
        <strain evidence="11">D6</strain>
    </source>
</reference>
<keyword evidence="5" id="KW-0645">Protease</keyword>
<dbReference type="AlphaFoldDB" id="A0A9N8DDM3"/>
<evidence type="ECO:0000256" key="4">
    <source>
        <dbReference type="ARBA" id="ARBA00022490"/>
    </source>
</evidence>
<evidence type="ECO:0000256" key="10">
    <source>
        <dbReference type="PIRSR" id="PIRSR600243-1"/>
    </source>
</evidence>
<dbReference type="GO" id="GO:0005737">
    <property type="term" value="C:cytoplasm"/>
    <property type="evidence" value="ECO:0007669"/>
    <property type="project" value="TreeGrafter"/>
</dbReference>
<dbReference type="SUPFAM" id="SSF56235">
    <property type="entry name" value="N-terminal nucleophile aminohydrolases (Ntn hydrolases)"/>
    <property type="match status" value="1"/>
</dbReference>
<dbReference type="PANTHER" id="PTHR32194">
    <property type="entry name" value="METALLOPROTEASE TLDD"/>
    <property type="match status" value="1"/>
</dbReference>
<evidence type="ECO:0000256" key="1">
    <source>
        <dbReference type="ARBA" id="ARBA00001198"/>
    </source>
</evidence>
<evidence type="ECO:0000256" key="3">
    <source>
        <dbReference type="ARBA" id="ARBA00012039"/>
    </source>
</evidence>
<keyword evidence="7" id="KW-0378">Hydrolase</keyword>
<dbReference type="PROSITE" id="PS00854">
    <property type="entry name" value="PROTEASOME_BETA_1"/>
    <property type="match status" value="1"/>
</dbReference>
<accession>A0A9N8DDM3</accession>
<dbReference type="InterPro" id="IPR029055">
    <property type="entry name" value="Ntn_hydrolases_N"/>
</dbReference>
<dbReference type="GO" id="GO:0004298">
    <property type="term" value="F:threonine-type endopeptidase activity"/>
    <property type="evidence" value="ECO:0007669"/>
    <property type="project" value="UniProtKB-KW"/>
</dbReference>
<keyword evidence="9" id="KW-0539">Nucleus</keyword>
<organism evidence="11 12">
    <name type="scientific">Seminavis robusta</name>
    <dbReference type="NCBI Taxonomy" id="568900"/>
    <lineage>
        <taxon>Eukaryota</taxon>
        <taxon>Sar</taxon>
        <taxon>Stramenopiles</taxon>
        <taxon>Ochrophyta</taxon>
        <taxon>Bacillariophyta</taxon>
        <taxon>Bacillariophyceae</taxon>
        <taxon>Bacillariophycidae</taxon>
        <taxon>Naviculales</taxon>
        <taxon>Naviculaceae</taxon>
        <taxon>Seminavis</taxon>
    </lineage>
</organism>
<dbReference type="Proteomes" id="UP001153069">
    <property type="component" value="Unassembled WGS sequence"/>
</dbReference>
<dbReference type="GO" id="GO:0005839">
    <property type="term" value="C:proteasome core complex"/>
    <property type="evidence" value="ECO:0007669"/>
    <property type="project" value="InterPro"/>
</dbReference>
<keyword evidence="12" id="KW-1185">Reference proteome</keyword>
<keyword evidence="6" id="KW-0888">Threonine protease</keyword>
<gene>
    <name evidence="11" type="ORF">SEMRO_25_G016920.1</name>
</gene>
<feature type="active site" description="Nucleophile" evidence="10">
    <location>
        <position position="76"/>
    </location>
</feature>
<dbReference type="PANTHER" id="PTHR32194:SF4">
    <property type="entry name" value="PROTEASOME SUBUNIT BETA TYPE-7"/>
    <property type="match status" value="1"/>
</dbReference>
<name>A0A9N8DDM3_9STRA</name>
<dbReference type="CDD" id="cd03763">
    <property type="entry name" value="proteasome_beta_type_7"/>
    <property type="match status" value="1"/>
</dbReference>
<dbReference type="InterPro" id="IPR001353">
    <property type="entry name" value="Proteasome_sua/b"/>
</dbReference>
<evidence type="ECO:0000256" key="7">
    <source>
        <dbReference type="ARBA" id="ARBA00022801"/>
    </source>
</evidence>
<evidence type="ECO:0000313" key="11">
    <source>
        <dbReference type="EMBL" id="CAB9497749.1"/>
    </source>
</evidence>
<dbReference type="InterPro" id="IPR016050">
    <property type="entry name" value="Proteasome_bsu_CS"/>
</dbReference>
<dbReference type="Pfam" id="PF00227">
    <property type="entry name" value="Proteasome"/>
    <property type="match status" value="1"/>
</dbReference>
<evidence type="ECO:0000313" key="12">
    <source>
        <dbReference type="Proteomes" id="UP001153069"/>
    </source>
</evidence>
<dbReference type="GO" id="GO:0005634">
    <property type="term" value="C:nucleus"/>
    <property type="evidence" value="ECO:0007669"/>
    <property type="project" value="UniProtKB-SubCell"/>
</dbReference>
<comment type="subcellular location">
    <subcellularLocation>
        <location evidence="2">Nucleus</location>
    </subcellularLocation>
</comment>
<dbReference type="OrthoDB" id="429533at2759"/>
<evidence type="ECO:0000256" key="5">
    <source>
        <dbReference type="ARBA" id="ARBA00022670"/>
    </source>
</evidence>
<dbReference type="InterPro" id="IPR023333">
    <property type="entry name" value="Proteasome_suB-type"/>
</dbReference>
<dbReference type="InterPro" id="IPR000243">
    <property type="entry name" value="Pept_T1A_subB"/>
</dbReference>
<evidence type="ECO:0000256" key="9">
    <source>
        <dbReference type="ARBA" id="ARBA00023242"/>
    </source>
</evidence>